<evidence type="ECO:0000313" key="3">
    <source>
        <dbReference type="Proteomes" id="UP000324222"/>
    </source>
</evidence>
<proteinExistence type="predicted"/>
<keyword evidence="3" id="KW-1185">Reference proteome</keyword>
<dbReference type="Proteomes" id="UP000324222">
    <property type="component" value="Unassembled WGS sequence"/>
</dbReference>
<feature type="compositionally biased region" description="Basic and acidic residues" evidence="1">
    <location>
        <begin position="1"/>
        <end position="15"/>
    </location>
</feature>
<organism evidence="2 3">
    <name type="scientific">Portunus trituberculatus</name>
    <name type="common">Swimming crab</name>
    <name type="synonym">Neptunus trituberculatus</name>
    <dbReference type="NCBI Taxonomy" id="210409"/>
    <lineage>
        <taxon>Eukaryota</taxon>
        <taxon>Metazoa</taxon>
        <taxon>Ecdysozoa</taxon>
        <taxon>Arthropoda</taxon>
        <taxon>Crustacea</taxon>
        <taxon>Multicrustacea</taxon>
        <taxon>Malacostraca</taxon>
        <taxon>Eumalacostraca</taxon>
        <taxon>Eucarida</taxon>
        <taxon>Decapoda</taxon>
        <taxon>Pleocyemata</taxon>
        <taxon>Brachyura</taxon>
        <taxon>Eubrachyura</taxon>
        <taxon>Portunoidea</taxon>
        <taxon>Portunidae</taxon>
        <taxon>Portuninae</taxon>
        <taxon>Portunus</taxon>
    </lineage>
</organism>
<protein>
    <submittedName>
        <fullName evidence="2">Uncharacterized protein</fullName>
    </submittedName>
</protein>
<evidence type="ECO:0000256" key="1">
    <source>
        <dbReference type="SAM" id="MobiDB-lite"/>
    </source>
</evidence>
<evidence type="ECO:0000313" key="2">
    <source>
        <dbReference type="EMBL" id="MPC37120.1"/>
    </source>
</evidence>
<sequence>MQGREQEEKQRDHSLSADQYHYSTVAAPLTPPLLTNTLPTPSHSFPPSFSPTTEILLHLILPIHGSSLSAARHDPNTAAPRPSSEPGALDSPCSGSEDSSEEYRAAQR</sequence>
<feature type="region of interest" description="Disordered" evidence="1">
    <location>
        <begin position="1"/>
        <end position="50"/>
    </location>
</feature>
<name>A0A5B7EQU5_PORTR</name>
<gene>
    <name evidence="2" type="ORF">E2C01_030594</name>
</gene>
<comment type="caution">
    <text evidence="2">The sequence shown here is derived from an EMBL/GenBank/DDBJ whole genome shotgun (WGS) entry which is preliminary data.</text>
</comment>
<accession>A0A5B7EQU5</accession>
<dbReference type="AlphaFoldDB" id="A0A5B7EQU5"/>
<reference evidence="2 3" key="1">
    <citation type="submission" date="2019-05" db="EMBL/GenBank/DDBJ databases">
        <title>Another draft genome of Portunus trituberculatus and its Hox gene families provides insights of decapod evolution.</title>
        <authorList>
            <person name="Jeong J.-H."/>
            <person name="Song I."/>
            <person name="Kim S."/>
            <person name="Choi T."/>
            <person name="Kim D."/>
            <person name="Ryu S."/>
            <person name="Kim W."/>
        </authorList>
    </citation>
    <scope>NUCLEOTIDE SEQUENCE [LARGE SCALE GENOMIC DNA]</scope>
    <source>
        <tissue evidence="2">Muscle</tissue>
    </source>
</reference>
<dbReference type="EMBL" id="VSRR010003693">
    <property type="protein sequence ID" value="MPC37120.1"/>
    <property type="molecule type" value="Genomic_DNA"/>
</dbReference>
<feature type="region of interest" description="Disordered" evidence="1">
    <location>
        <begin position="68"/>
        <end position="108"/>
    </location>
</feature>
<feature type="compositionally biased region" description="Low complexity" evidence="1">
    <location>
        <begin position="32"/>
        <end position="50"/>
    </location>
</feature>